<dbReference type="AlphaFoldDB" id="A0A392M521"/>
<evidence type="ECO:0000259" key="2">
    <source>
        <dbReference type="Pfam" id="PF13968"/>
    </source>
</evidence>
<proteinExistence type="predicted"/>
<evidence type="ECO:0000256" key="1">
    <source>
        <dbReference type="SAM" id="Phobius"/>
    </source>
</evidence>
<feature type="domain" description="DUF4220" evidence="2">
    <location>
        <begin position="51"/>
        <end position="397"/>
    </location>
</feature>
<feature type="non-terminal residue" evidence="3">
    <location>
        <position position="573"/>
    </location>
</feature>
<feature type="transmembrane region" description="Helical" evidence="1">
    <location>
        <begin position="102"/>
        <end position="119"/>
    </location>
</feature>
<reference evidence="3 4" key="1">
    <citation type="journal article" date="2018" name="Front. Plant Sci.">
        <title>Red Clover (Trifolium pratense) and Zigzag Clover (T. medium) - A Picture of Genomic Similarities and Differences.</title>
        <authorList>
            <person name="Dluhosova J."/>
            <person name="Istvanek J."/>
            <person name="Nedelnik J."/>
            <person name="Repkova J."/>
        </authorList>
    </citation>
    <scope>NUCLEOTIDE SEQUENCE [LARGE SCALE GENOMIC DNA]</scope>
    <source>
        <strain evidence="4">cv. 10/8</strain>
        <tissue evidence="3">Leaf</tissue>
    </source>
</reference>
<dbReference type="Pfam" id="PF13968">
    <property type="entry name" value="DUF4220"/>
    <property type="match status" value="1"/>
</dbReference>
<feature type="transmembrane region" description="Helical" evidence="1">
    <location>
        <begin position="295"/>
        <end position="321"/>
    </location>
</feature>
<dbReference type="EMBL" id="LXQA010003588">
    <property type="protein sequence ID" value="MCH82369.1"/>
    <property type="molecule type" value="Genomic_DNA"/>
</dbReference>
<feature type="transmembrane region" description="Helical" evidence="1">
    <location>
        <begin position="131"/>
        <end position="151"/>
    </location>
</feature>
<keyword evidence="1" id="KW-0472">Membrane</keyword>
<evidence type="ECO:0000313" key="4">
    <source>
        <dbReference type="Proteomes" id="UP000265520"/>
    </source>
</evidence>
<organism evidence="3 4">
    <name type="scientific">Trifolium medium</name>
    <dbReference type="NCBI Taxonomy" id="97028"/>
    <lineage>
        <taxon>Eukaryota</taxon>
        <taxon>Viridiplantae</taxon>
        <taxon>Streptophyta</taxon>
        <taxon>Embryophyta</taxon>
        <taxon>Tracheophyta</taxon>
        <taxon>Spermatophyta</taxon>
        <taxon>Magnoliopsida</taxon>
        <taxon>eudicotyledons</taxon>
        <taxon>Gunneridae</taxon>
        <taxon>Pentapetalae</taxon>
        <taxon>rosids</taxon>
        <taxon>fabids</taxon>
        <taxon>Fabales</taxon>
        <taxon>Fabaceae</taxon>
        <taxon>Papilionoideae</taxon>
        <taxon>50 kb inversion clade</taxon>
        <taxon>NPAAA clade</taxon>
        <taxon>Hologalegina</taxon>
        <taxon>IRL clade</taxon>
        <taxon>Trifolieae</taxon>
        <taxon>Trifolium</taxon>
    </lineage>
</organism>
<protein>
    <recommendedName>
        <fullName evidence="2">DUF4220 domain-containing protein</fullName>
    </recommendedName>
</protein>
<gene>
    <name evidence="3" type="ORF">A2U01_0003172</name>
</gene>
<keyword evidence="4" id="KW-1185">Reference proteome</keyword>
<keyword evidence="1" id="KW-1133">Transmembrane helix</keyword>
<dbReference type="InterPro" id="IPR025315">
    <property type="entry name" value="DUF4220"/>
</dbReference>
<feature type="transmembrane region" description="Helical" evidence="1">
    <location>
        <begin position="68"/>
        <end position="90"/>
    </location>
</feature>
<feature type="transmembrane region" description="Helical" evidence="1">
    <location>
        <begin position="341"/>
        <end position="362"/>
    </location>
</feature>
<keyword evidence="1" id="KW-0812">Transmembrane</keyword>
<dbReference type="Proteomes" id="UP000265520">
    <property type="component" value="Unassembled WGS sequence"/>
</dbReference>
<dbReference type="PANTHER" id="PTHR31325">
    <property type="entry name" value="OS01G0798800 PROTEIN-RELATED"/>
    <property type="match status" value="1"/>
</dbReference>
<feature type="transmembrane region" description="Helical" evidence="1">
    <location>
        <begin position="20"/>
        <end position="37"/>
    </location>
</feature>
<accession>A0A392M521</accession>
<sequence>MQFFSKRSQNLLDNGELRLMVVFSLGIQCILILFGAKRQFSTNIFLRNILWFAYVYADWFATTSLEHVIVALWGPILLLHLGGQDTITAYSMEDNALWSRRLGTYFGQVVVAILIFLRSGTNTSTTDLNILAIPIFIAGFIKIGERIWVLWSASSQQFKKSLFPDPDPGPNYARYMEAYNSASFEGYEVHVESLIQTPSTVDAAAAVDHTNEPSQGNINIMPQTDHYTFGPAVTVRAANRFLKIPKLLFADLILSFQDVSESRSSLLSGNGKRGFEVMEIELGFMYDVFYTKAPIVYSFIGCILRFITLSCSISVCVLFFIEKNQYARVDVVITDMLLLGAIVFDIYSIISMLFSDWTMLWLTTHKNKVTSKVISLIQYVKWKKRWSCRIGQFNLIRFCLLRGKKKRHSKLHKLSYQKYKRPITNTVSVTDDLKEIIFEHFVSKINEEINEGGDEFEKNNTRFCYNWGNKVLEGSKLMLQIKDRENMGKNLDAIRWSLEVEFDQSILLWHIATNICYNSVADEEVLENGRSYRKTSKWLSEYMLYLLVKRPSMLPNGIGKIRFQDTCAEATEF</sequence>
<comment type="caution">
    <text evidence="3">The sequence shown here is derived from an EMBL/GenBank/DDBJ whole genome shotgun (WGS) entry which is preliminary data.</text>
</comment>
<evidence type="ECO:0000313" key="3">
    <source>
        <dbReference type="EMBL" id="MCH82369.1"/>
    </source>
</evidence>
<name>A0A392M521_9FABA</name>